<keyword evidence="3" id="KW-1185">Reference proteome</keyword>
<evidence type="ECO:0000256" key="1">
    <source>
        <dbReference type="SAM" id="SignalP"/>
    </source>
</evidence>
<accession>G1UB91</accession>
<dbReference type="Proteomes" id="UP000001022">
    <property type="component" value="Chromosome"/>
</dbReference>
<sequence>MLSKFIKTTLATSLLITLSACSNLKSPVPPAKKADQEKLYESTKNYNALIAMYRADLKHFKDPMTQFKLAKSYYHIGDSKSSVLYLKPLRFTKQPFNNEIELLYIRNLIQLGKYQEAQTVATDLIKMSPQNSEAYNLRGISSAQQGELAKAEQDMNKARELFINDVVAINNIAMLNILNNDYRNAVNLLLPQYLNGSKDSRLIHNLVFALVKSGDIDYATDIIRKESLYASPEDLINALKNTEKAPKVGR</sequence>
<name>G1UB91_HAEDU</name>
<dbReference type="GeneID" id="60734191"/>
<feature type="signal peptide" evidence="1">
    <location>
        <begin position="1"/>
        <end position="22"/>
    </location>
</feature>
<proteinExistence type="predicted"/>
<dbReference type="OrthoDB" id="6480168at2"/>
<keyword evidence="1" id="KW-0732">Signal</keyword>
<feature type="chain" id="PRO_5003424732" evidence="1">
    <location>
        <begin position="23"/>
        <end position="250"/>
    </location>
</feature>
<dbReference type="Pfam" id="PF13432">
    <property type="entry name" value="TPR_16"/>
    <property type="match status" value="1"/>
</dbReference>
<dbReference type="InterPro" id="IPR011990">
    <property type="entry name" value="TPR-like_helical_dom_sf"/>
</dbReference>
<protein>
    <submittedName>
        <fullName evidence="2">Tight adherence protein D</fullName>
    </submittedName>
</protein>
<organism evidence="2 3">
    <name type="scientific">Haemophilus ducreyi (strain 35000HP / ATCC 700724)</name>
    <dbReference type="NCBI Taxonomy" id="233412"/>
    <lineage>
        <taxon>Bacteria</taxon>
        <taxon>Pseudomonadati</taxon>
        <taxon>Pseudomonadota</taxon>
        <taxon>Gammaproteobacteria</taxon>
        <taxon>Pasteurellales</taxon>
        <taxon>Pasteurellaceae</taxon>
        <taxon>Haemophilus</taxon>
    </lineage>
</organism>
<gene>
    <name evidence="2" type="primary">tadD</name>
    <name evidence="2" type="ordered locus">HD_1301</name>
</gene>
<dbReference type="HOGENOM" id="CLU_090002_0_0_6"/>
<dbReference type="Gene3D" id="1.25.40.10">
    <property type="entry name" value="Tetratricopeptide repeat domain"/>
    <property type="match status" value="1"/>
</dbReference>
<dbReference type="AlphaFoldDB" id="G1UB91"/>
<evidence type="ECO:0000313" key="2">
    <source>
        <dbReference type="EMBL" id="AAP96122.1"/>
    </source>
</evidence>
<dbReference type="KEGG" id="hdu:HD_1301"/>
<reference evidence="3" key="1">
    <citation type="submission" date="2003-06" db="EMBL/GenBank/DDBJ databases">
        <title>The complete genome sequence of Haemophilus ducreyi.</title>
        <authorList>
            <person name="Munson R.S. Jr."/>
            <person name="Ray W.C."/>
            <person name="Mahairas G."/>
            <person name="Sabo P."/>
            <person name="Mungur R."/>
            <person name="Johnson L."/>
            <person name="Nguyen D."/>
            <person name="Wang J."/>
            <person name="Forst C."/>
            <person name="Hood L."/>
        </authorList>
    </citation>
    <scope>NUCLEOTIDE SEQUENCE [LARGE SCALE GENOMIC DNA]</scope>
    <source>
        <strain evidence="3">35000HP / ATCC 700724</strain>
    </source>
</reference>
<dbReference type="eggNOG" id="COG5010">
    <property type="taxonomic scope" value="Bacteria"/>
</dbReference>
<dbReference type="STRING" id="233412.HD_1301"/>
<dbReference type="EMBL" id="AE017143">
    <property type="protein sequence ID" value="AAP96122.1"/>
    <property type="molecule type" value="Genomic_DNA"/>
</dbReference>
<dbReference type="PROSITE" id="PS51257">
    <property type="entry name" value="PROKAR_LIPOPROTEIN"/>
    <property type="match status" value="1"/>
</dbReference>
<evidence type="ECO:0000313" key="3">
    <source>
        <dbReference type="Proteomes" id="UP000001022"/>
    </source>
</evidence>
<dbReference type="SUPFAM" id="SSF48452">
    <property type="entry name" value="TPR-like"/>
    <property type="match status" value="2"/>
</dbReference>
<dbReference type="RefSeq" id="WP_010945171.1">
    <property type="nucleotide sequence ID" value="NC_002940.2"/>
</dbReference>